<evidence type="ECO:0000313" key="8">
    <source>
        <dbReference type="EMBL" id="CAL0300721.1"/>
    </source>
</evidence>
<feature type="region of interest" description="Disordered" evidence="5">
    <location>
        <begin position="1"/>
        <end position="23"/>
    </location>
</feature>
<organism evidence="8 9">
    <name type="scientific">Lupinus luteus</name>
    <name type="common">European yellow lupine</name>
    <dbReference type="NCBI Taxonomy" id="3873"/>
    <lineage>
        <taxon>Eukaryota</taxon>
        <taxon>Viridiplantae</taxon>
        <taxon>Streptophyta</taxon>
        <taxon>Embryophyta</taxon>
        <taxon>Tracheophyta</taxon>
        <taxon>Spermatophyta</taxon>
        <taxon>Magnoliopsida</taxon>
        <taxon>eudicotyledons</taxon>
        <taxon>Gunneridae</taxon>
        <taxon>Pentapetalae</taxon>
        <taxon>rosids</taxon>
        <taxon>fabids</taxon>
        <taxon>Fabales</taxon>
        <taxon>Fabaceae</taxon>
        <taxon>Papilionoideae</taxon>
        <taxon>50 kb inversion clade</taxon>
        <taxon>genistoids sensu lato</taxon>
        <taxon>core genistoids</taxon>
        <taxon>Genisteae</taxon>
        <taxon>Lupinus</taxon>
    </lineage>
</organism>
<keyword evidence="2" id="KW-0677">Repeat</keyword>
<protein>
    <submittedName>
        <fullName evidence="8">Uncharacterized protein</fullName>
    </submittedName>
</protein>
<keyword evidence="4" id="KW-0539">Nucleus</keyword>
<dbReference type="GO" id="GO:0005634">
    <property type="term" value="C:nucleus"/>
    <property type="evidence" value="ECO:0007669"/>
    <property type="project" value="UniProtKB-SubCell"/>
</dbReference>
<dbReference type="Proteomes" id="UP001497480">
    <property type="component" value="Unassembled WGS sequence"/>
</dbReference>
<dbReference type="InterPro" id="IPR009057">
    <property type="entry name" value="Homeodomain-like_sf"/>
</dbReference>
<keyword evidence="3" id="KW-0238">DNA-binding</keyword>
<dbReference type="CDD" id="cd00167">
    <property type="entry name" value="SANT"/>
    <property type="match status" value="1"/>
</dbReference>
<keyword evidence="9" id="KW-1185">Reference proteome</keyword>
<evidence type="ECO:0000256" key="3">
    <source>
        <dbReference type="ARBA" id="ARBA00023125"/>
    </source>
</evidence>
<evidence type="ECO:0000256" key="5">
    <source>
        <dbReference type="SAM" id="MobiDB-lite"/>
    </source>
</evidence>
<evidence type="ECO:0000259" key="7">
    <source>
        <dbReference type="PROSITE" id="PS51294"/>
    </source>
</evidence>
<dbReference type="InterPro" id="IPR015495">
    <property type="entry name" value="Myb_TF_plants"/>
</dbReference>
<dbReference type="EMBL" id="CAXHTB010000001">
    <property type="protein sequence ID" value="CAL0300721.1"/>
    <property type="molecule type" value="Genomic_DNA"/>
</dbReference>
<comment type="caution">
    <text evidence="8">The sequence shown here is derived from an EMBL/GenBank/DDBJ whole genome shotgun (WGS) entry which is preliminary data.</text>
</comment>
<dbReference type="GO" id="GO:0003677">
    <property type="term" value="F:DNA binding"/>
    <property type="evidence" value="ECO:0007669"/>
    <property type="project" value="UniProtKB-KW"/>
</dbReference>
<feature type="domain" description="HTH myb-type" evidence="7">
    <location>
        <begin position="151"/>
        <end position="180"/>
    </location>
</feature>
<name>A0AAV1VV50_LUPLU</name>
<dbReference type="SUPFAM" id="SSF46689">
    <property type="entry name" value="Homeodomain-like"/>
    <property type="match status" value="1"/>
</dbReference>
<dbReference type="AlphaFoldDB" id="A0AAV1VV50"/>
<dbReference type="Gene3D" id="1.10.10.60">
    <property type="entry name" value="Homeodomain-like"/>
    <property type="match status" value="1"/>
</dbReference>
<dbReference type="PANTHER" id="PTHR47994:SF5">
    <property type="entry name" value="F14D16.11-RELATED"/>
    <property type="match status" value="1"/>
</dbReference>
<dbReference type="PROSITE" id="PS50090">
    <property type="entry name" value="MYB_LIKE"/>
    <property type="match status" value="1"/>
</dbReference>
<evidence type="ECO:0000256" key="2">
    <source>
        <dbReference type="ARBA" id="ARBA00022737"/>
    </source>
</evidence>
<proteinExistence type="predicted"/>
<reference evidence="8 9" key="1">
    <citation type="submission" date="2024-03" db="EMBL/GenBank/DDBJ databases">
        <authorList>
            <person name="Martinez-Hernandez J."/>
        </authorList>
    </citation>
    <scope>NUCLEOTIDE SEQUENCE [LARGE SCALE GENOMIC DNA]</scope>
</reference>
<dbReference type="PROSITE" id="PS51294">
    <property type="entry name" value="HTH_MYB"/>
    <property type="match status" value="1"/>
</dbReference>
<dbReference type="Pfam" id="PF00249">
    <property type="entry name" value="Myb_DNA-binding"/>
    <property type="match status" value="1"/>
</dbReference>
<evidence type="ECO:0000259" key="6">
    <source>
        <dbReference type="PROSITE" id="PS50090"/>
    </source>
</evidence>
<evidence type="ECO:0000256" key="4">
    <source>
        <dbReference type="ARBA" id="ARBA00023242"/>
    </source>
</evidence>
<dbReference type="InterPro" id="IPR017930">
    <property type="entry name" value="Myb_dom"/>
</dbReference>
<gene>
    <name evidence="8" type="ORF">LLUT_LOCUS1781</name>
</gene>
<sequence>MEPHKQIHSATTSSDTMNSSPSLQRLATQGTHNINFTKEAINEGFMPKLLFAEWLSVDHVNGGNSSNSYDSLTLRNGFDQNPTFQEASIMQHCLSEGPFGGGEYHNSVTHISATEMFNSQLKFGNPIVANGFIQCIAGVDLSSNFSLSNDAIWAAIASQLPGRTDNEIKNYWNTHLKKHLSGSDHSPIAKKPHASPDPKIIKSESPSTRHMVQWESARVEAEARLSMESPLLNSWSTSNKTYTDCYLQLWHSEVGDSFRMIKGKDEVVCLGHVSQEASSSISSKFESCSDVQVKNTSTFAKMTQEQEGSYKPKLEDDDTGGGLESGNYEFFDASESALKHLLDVPDGDIGFWDTLTVS</sequence>
<comment type="subcellular location">
    <subcellularLocation>
        <location evidence="1">Nucleus</location>
    </subcellularLocation>
</comment>
<feature type="compositionally biased region" description="Polar residues" evidence="5">
    <location>
        <begin position="8"/>
        <end position="23"/>
    </location>
</feature>
<dbReference type="InterPro" id="IPR001005">
    <property type="entry name" value="SANT/Myb"/>
</dbReference>
<evidence type="ECO:0000256" key="1">
    <source>
        <dbReference type="ARBA" id="ARBA00004123"/>
    </source>
</evidence>
<evidence type="ECO:0000313" key="9">
    <source>
        <dbReference type="Proteomes" id="UP001497480"/>
    </source>
</evidence>
<accession>A0AAV1VV50</accession>
<feature type="region of interest" description="Disordered" evidence="5">
    <location>
        <begin position="182"/>
        <end position="207"/>
    </location>
</feature>
<dbReference type="PANTHER" id="PTHR47994">
    <property type="entry name" value="F14D16.11-RELATED"/>
    <property type="match status" value="1"/>
</dbReference>
<feature type="domain" description="Myb-like" evidence="6">
    <location>
        <begin position="153"/>
        <end position="176"/>
    </location>
</feature>